<dbReference type="EMBL" id="RCZC01000013">
    <property type="protein sequence ID" value="TPG46534.1"/>
    <property type="molecule type" value="Genomic_DNA"/>
</dbReference>
<proteinExistence type="predicted"/>
<dbReference type="PANTHER" id="PTHR21366:SF22">
    <property type="entry name" value="VOC DOMAIN-CONTAINING PROTEIN"/>
    <property type="match status" value="1"/>
</dbReference>
<dbReference type="SUPFAM" id="SSF54593">
    <property type="entry name" value="Glyoxalase/Bleomycin resistance protein/Dihydroxybiphenyl dioxygenase"/>
    <property type="match status" value="1"/>
</dbReference>
<dbReference type="Gene3D" id="3.10.180.10">
    <property type="entry name" value="2,3-Dihydroxybiphenyl 1,2-Dioxygenase, domain 1"/>
    <property type="match status" value="1"/>
</dbReference>
<dbReference type="InterPro" id="IPR050383">
    <property type="entry name" value="GlyoxalaseI/FosfomycinResist"/>
</dbReference>
<name>A0A502FB37_9SPHN</name>
<dbReference type="Pfam" id="PF00903">
    <property type="entry name" value="Glyoxalase"/>
    <property type="match status" value="1"/>
</dbReference>
<gene>
    <name evidence="2" type="ORF">EAH76_23240</name>
</gene>
<evidence type="ECO:0000313" key="3">
    <source>
        <dbReference type="Proteomes" id="UP000319931"/>
    </source>
</evidence>
<dbReference type="InterPro" id="IPR029068">
    <property type="entry name" value="Glyas_Bleomycin-R_OHBP_Dase"/>
</dbReference>
<evidence type="ECO:0000259" key="1">
    <source>
        <dbReference type="PROSITE" id="PS51819"/>
    </source>
</evidence>
<reference evidence="2 3" key="1">
    <citation type="journal article" date="2019" name="Environ. Microbiol.">
        <title>Species interactions and distinct microbial communities in high Arctic permafrost affected cryosols are associated with the CH4 and CO2 gas fluxes.</title>
        <authorList>
            <person name="Altshuler I."/>
            <person name="Hamel J."/>
            <person name="Turney S."/>
            <person name="Magnuson E."/>
            <person name="Levesque R."/>
            <person name="Greer C."/>
            <person name="Whyte L.G."/>
        </authorList>
    </citation>
    <scope>NUCLEOTIDE SEQUENCE [LARGE SCALE GENOMIC DNA]</scope>
    <source>
        <strain evidence="2 3">E6.1</strain>
    </source>
</reference>
<dbReference type="InterPro" id="IPR004360">
    <property type="entry name" value="Glyas_Fos-R_dOase_dom"/>
</dbReference>
<accession>A0A502FB37</accession>
<dbReference type="PANTHER" id="PTHR21366">
    <property type="entry name" value="GLYOXALASE FAMILY PROTEIN"/>
    <property type="match status" value="1"/>
</dbReference>
<keyword evidence="3" id="KW-1185">Reference proteome</keyword>
<dbReference type="PROSITE" id="PS51819">
    <property type="entry name" value="VOC"/>
    <property type="match status" value="1"/>
</dbReference>
<protein>
    <submittedName>
        <fullName evidence="2">VOC family protein</fullName>
    </submittedName>
</protein>
<dbReference type="AlphaFoldDB" id="A0A502FB37"/>
<comment type="caution">
    <text evidence="2">The sequence shown here is derived from an EMBL/GenBank/DDBJ whole genome shotgun (WGS) entry which is preliminary data.</text>
</comment>
<organism evidence="2 3">
    <name type="scientific">Sphingomonas glacialis</name>
    <dbReference type="NCBI Taxonomy" id="658225"/>
    <lineage>
        <taxon>Bacteria</taxon>
        <taxon>Pseudomonadati</taxon>
        <taxon>Pseudomonadota</taxon>
        <taxon>Alphaproteobacteria</taxon>
        <taxon>Sphingomonadales</taxon>
        <taxon>Sphingomonadaceae</taxon>
        <taxon>Sphingomonas</taxon>
    </lineage>
</organism>
<feature type="domain" description="VOC" evidence="1">
    <location>
        <begin position="44"/>
        <end position="164"/>
    </location>
</feature>
<dbReference type="InterPro" id="IPR037523">
    <property type="entry name" value="VOC_core"/>
</dbReference>
<sequence length="166" mass="18001">MRETNPEIGETAMRTALVIGLGLHLIASGAPARAQRIDPAPALALDHVGIQAADLVRSARFYGDVLGLKEASTPFPIGAARWFALGGGRMLHIVANVTVGAPHNRWDHFALACADLDAMIARLDARHIPWADMDGHRSAQRRPDNVRQIFVRDPDGYVIEINDAKA</sequence>
<evidence type="ECO:0000313" key="2">
    <source>
        <dbReference type="EMBL" id="TPG46534.1"/>
    </source>
</evidence>
<dbReference type="Proteomes" id="UP000319931">
    <property type="component" value="Unassembled WGS sequence"/>
</dbReference>